<proteinExistence type="predicted"/>
<feature type="non-terminal residue" evidence="2">
    <location>
        <position position="1"/>
    </location>
</feature>
<feature type="compositionally biased region" description="Basic residues" evidence="1">
    <location>
        <begin position="23"/>
        <end position="44"/>
    </location>
</feature>
<feature type="compositionally biased region" description="Low complexity" evidence="1">
    <location>
        <begin position="116"/>
        <end position="134"/>
    </location>
</feature>
<feature type="non-terminal residue" evidence="2">
    <location>
        <position position="162"/>
    </location>
</feature>
<accession>A0A6J4RGJ5</accession>
<organism evidence="2">
    <name type="scientific">uncultured Solirubrobacteraceae bacterium</name>
    <dbReference type="NCBI Taxonomy" id="1162706"/>
    <lineage>
        <taxon>Bacteria</taxon>
        <taxon>Bacillati</taxon>
        <taxon>Actinomycetota</taxon>
        <taxon>Thermoleophilia</taxon>
        <taxon>Solirubrobacterales</taxon>
        <taxon>Solirubrobacteraceae</taxon>
        <taxon>environmental samples</taxon>
    </lineage>
</organism>
<dbReference type="EMBL" id="CADCVP010000007">
    <property type="protein sequence ID" value="CAA9470538.1"/>
    <property type="molecule type" value="Genomic_DNA"/>
</dbReference>
<reference evidence="2" key="1">
    <citation type="submission" date="2020-02" db="EMBL/GenBank/DDBJ databases">
        <authorList>
            <person name="Meier V. D."/>
        </authorList>
    </citation>
    <scope>NUCLEOTIDE SEQUENCE</scope>
    <source>
        <strain evidence="2">AVDCRST_MAG69</strain>
    </source>
</reference>
<feature type="region of interest" description="Disordered" evidence="1">
    <location>
        <begin position="1"/>
        <end position="162"/>
    </location>
</feature>
<feature type="compositionally biased region" description="Basic residues" evidence="1">
    <location>
        <begin position="78"/>
        <end position="87"/>
    </location>
</feature>
<gene>
    <name evidence="2" type="ORF">AVDCRST_MAG69-50</name>
</gene>
<dbReference type="AlphaFoldDB" id="A0A6J4RGJ5"/>
<evidence type="ECO:0000256" key="1">
    <source>
        <dbReference type="SAM" id="MobiDB-lite"/>
    </source>
</evidence>
<evidence type="ECO:0000313" key="2">
    <source>
        <dbReference type="EMBL" id="CAA9470538.1"/>
    </source>
</evidence>
<sequence length="162" mass="17031">RAGAAAGGRDGRATGPLDGPVHPRLRGRGRGLHRALRARRRARRALPPDDREPAQPHLAVLGVGPASLPPVGADRGGRRGRRPRGARGLRAPTAHRGPGGRARCGRAPPRRGGGDALVLPLRRVVRALRAGGPVRRARNREGGRAGRRRSGPPVPGARALRL</sequence>
<name>A0A6J4RGJ5_9ACTN</name>
<feature type="compositionally biased region" description="Low complexity" evidence="1">
    <location>
        <begin position="13"/>
        <end position="22"/>
    </location>
</feature>
<protein>
    <submittedName>
        <fullName evidence="2">Uncharacterized protein</fullName>
    </submittedName>
</protein>